<protein>
    <recommendedName>
        <fullName evidence="3">Transglutaminase-like domain-containing protein</fullName>
    </recommendedName>
</protein>
<proteinExistence type="predicted"/>
<dbReference type="RefSeq" id="WP_104848752.1">
    <property type="nucleotide sequence ID" value="NZ_PKOZ01000003.1"/>
</dbReference>
<dbReference type="EMBL" id="PKOZ01000003">
    <property type="protein sequence ID" value="PQD95605.1"/>
    <property type="molecule type" value="Genomic_DNA"/>
</dbReference>
<evidence type="ECO:0000313" key="2">
    <source>
        <dbReference type="Proteomes" id="UP000239663"/>
    </source>
</evidence>
<dbReference type="AlphaFoldDB" id="A0A2S7N0U5"/>
<dbReference type="Proteomes" id="UP000239663">
    <property type="component" value="Unassembled WGS sequence"/>
</dbReference>
<evidence type="ECO:0008006" key="3">
    <source>
        <dbReference type="Google" id="ProtNLM"/>
    </source>
</evidence>
<dbReference type="SUPFAM" id="SSF54001">
    <property type="entry name" value="Cysteine proteinases"/>
    <property type="match status" value="1"/>
</dbReference>
<sequence>MIQESNNQLINSQAQSFILPNEDEWIELRTYILQYADFSGLTDFDLFLEVMKWMNNRWTHDGMNDAGDASSLEILRRADDGENFRCVEYARVTKDILLAMGYIARSLSVLSENADYAGFGQAHSVTEVWSNRFEKWIFIDSQFNVYAIKDDIPLSYYEIFAVFEDVSFRFLSNETFFNEYRDFIGRYFGYAGSKMFINGLKTDIFLQLKGKRQLMTFQAMQFSNSLFTERAEDLYFNPNNTAVLFEYTEPVDPMEIIKENILKTVEEMMNHFDLFSVKPNLILRFISNTPYLSHYELAINENEPVEIKNGAYEWSIKNDVNLIRVCSVNRQGIKGSLTEIKITYK</sequence>
<keyword evidence="2" id="KW-1185">Reference proteome</keyword>
<reference evidence="1 2" key="1">
    <citation type="submission" date="2017-12" db="EMBL/GenBank/DDBJ databases">
        <title>Taxonomic description and draft genome of Pradoshia cofamensis Gen. nov., sp. nov., a thermotolerant bacillale isolated from anterior gut of earthworm Eisenia fetida.</title>
        <authorList>
            <person name="Saha T."/>
            <person name="Chakraborty R."/>
        </authorList>
    </citation>
    <scope>NUCLEOTIDE SEQUENCE [LARGE SCALE GENOMIC DNA]</scope>
    <source>
        <strain evidence="1 2">EAG3</strain>
    </source>
</reference>
<name>A0A2S7N0U5_9BACI</name>
<dbReference type="InterPro" id="IPR038765">
    <property type="entry name" value="Papain-like_cys_pep_sf"/>
</dbReference>
<comment type="caution">
    <text evidence="1">The sequence shown here is derived from an EMBL/GenBank/DDBJ whole genome shotgun (WGS) entry which is preliminary data.</text>
</comment>
<gene>
    <name evidence="1" type="ORF">CYL18_06840</name>
</gene>
<organism evidence="1 2">
    <name type="scientific">Pradoshia eiseniae</name>
    <dbReference type="NCBI Taxonomy" id="2064768"/>
    <lineage>
        <taxon>Bacteria</taxon>
        <taxon>Bacillati</taxon>
        <taxon>Bacillota</taxon>
        <taxon>Bacilli</taxon>
        <taxon>Bacillales</taxon>
        <taxon>Bacillaceae</taxon>
        <taxon>Pradoshia</taxon>
    </lineage>
</organism>
<accession>A0A2S7N0U5</accession>
<evidence type="ECO:0000313" key="1">
    <source>
        <dbReference type="EMBL" id="PQD95605.1"/>
    </source>
</evidence>